<keyword evidence="3" id="KW-1185">Reference proteome</keyword>
<accession>A0A0C9U3Z2</accession>
<dbReference type="HOGENOM" id="CLU_000401_0_0_1"/>
<sequence length="2190" mass="244555">TDADLPSAVASDYQVDVDVPVPQHDELDLAYSIKGVYRILDLISEQGSGGLVDKIIISQNSLEAFITTVDPRAYASMTKVNFKALDNYIIKPVGVYGSEEEIVRFLSELGVIDDTIATQLLVDTDTHSPTKPTLRSGLYIIRTTEQSGNTKQIFVLYWPEPGTWDDSAASSVRRNRVTFMRYLTKMCDQVVALISSEHARTIVWNENDEDDNDDMEVDQDESDRMFTFEVAQTNDQEESVTVREGFKAFSDRIALSEVPANGSTNDDPVKPFLLFGETGQGFMTVKHREAKLVVDAFRARTYTPLQLEGYLTSDCLHLSESLDNEALKILVRFGLEKRFPQECSKWKHESSAVQNLSKFHVDGDIARTKTELKKAAPNLRRSLHEAILDEIERVYPCLDRRSFPYFANEGERAVENPEPLSEVIALYPKANQHVAQQLRQAFHLSTDKEFRTAKSRICLTKELLPIVEKVDEPNREQILRAALEGELKLVKDMMKENAKSLTKHKATADTPSHWAIQTVRKFIPGNADADLVDGLVGDATRAAQQTTDIKFLTELDHDVEQHPELKKLADEARRGAYIYLKPAIGRLLKKLLVSVQQIQETDCDTRIKREHGSREEEEQRKLRMDLIRRLNSMSKQTAHTHTLRISAAELATRSHYYGSSSSTSYQISGSRESHEDPMVIYTVHLMNLTTQDQHELQLNPTFIPSPRFRYTHSFKLPQGHSVIRAQLLEGEKLLLVVADRNGNLTVYLEGLAGVDGAIRRGRGKALNREKIGQDFLLAYDESKRMLGVVSSDRPLLHIFVFDDARGFQALGSSINLTAWYNEGSSIRHACFISGTEELLLVDSQAQARVFSLLTRQFRPATLVLDQVPFSVSSTPDSSCLLATQVRGSEMAVTAYHWDTFGSTEGIALDIPNLQVGDDLLVTSLVSRSVVHLVTLDLSVHTCRSYALAITRKITEFMFKEKGVRGGTSSRSTNTTAHNCIIDCHSEVWTRFPVLPAVQREIISSSSLRSPRTLVFVTNRDFTMFASHFAEMIHTFERATKKPTGDVLKSIKVSAASFAVFSDELCGGRPWNVSQYRAGEWVVDFLCLIPIHIAITKENRFIPLKDGVYSTDLERSLLGADVNRIVDSLSFGWYESLFQSYMASKPVKVVSSMGEQSVGKSFALNHLVDTSFAGSAMRTTEGVWMSVTPTQEALIVALDFEGVHSIERSAQEDTLLVLFNTAISNLVLFRNNFALSRDITGLFQSFQSSSTVLDPKANPALFQSTLVIIIKDVVDSDKVEIAREFSLKFQKIVQDEQEANFISRLHAGKLNIIPWPVIESKEFYKLFPAVKRSLDRQTTTHRAAGEFLHMMKTLMAKLKANDWGAMSQTMASHRAQFISTLLPNALAFGCEGVDAEREPLKNLDTDLPVDLPDTLHQLFIAGGGIEQSASRERTLALLRAAWDQQESRQYAPEEEWIEGLSSHLDSIVNLRIDHVREWLTVNLSRFQAGHASIEELRRTFENAIVDLKGNVQLCKLQCAGCQLLCVQSRLHDGPHHCQTDHLCVHECKFCMELSGERKQCTMTAGHAGKHICVVNEHLCGKPCKFVGRHGCLDACTKVIDHPDEEHLCAAPVHACGKPCDLSGAKLIDGSVYSCPGSCRFASDVDHLRHECDARFCSIPCQLCKRLCSDQDHMHGLEPKAIHLCGQEHLCIAVCSSPGICEIETAPQSIEATFTGKNETFQYTKYSQVAKRLKCIKPIAPGATEHRGPHNHSLDKKVVHFCEDRCENCGYFCTLPLGHPQQEHETRHGSMSRTRWTVDGPDDVALEIEGRKFSTNDEGAPMMCNLICQTMGRHVHIDYCRADDEAACVGNDELQHLTKRMQPNPDRPKDVLTHNLFWKRSGFRDPYSKEEQTNFAKCDAMCSGPEHSAAGGNPALPSYCLLPLFHPAMNPDTAPGGMGYISHDGHQFPCRNPVVMQQAFHVIFVADRSGSMWEDDRKPLANTPATARIRAYSDNRLGAVFSSLYSFWTARFAALASSQANRRDSYSVILFSHELDTPVVNDFASTPDQLLEILLPFDAYGGTDFTSAIVEAQAVMEQSWSTERSPVIIFLSDGESHITDATMQDLCRTAVRLGKAVSFHSVSFGPDVASTYLRRMAEIARDAQNNAPRDPLAPAAATVLSSYTQALDTVQLAETFLGIAESLRKPRGALLH</sequence>
<dbReference type="InterPro" id="IPR002035">
    <property type="entry name" value="VWF_A"/>
</dbReference>
<organism evidence="2 3">
    <name type="scientific">Paxillus involutus ATCC 200175</name>
    <dbReference type="NCBI Taxonomy" id="664439"/>
    <lineage>
        <taxon>Eukaryota</taxon>
        <taxon>Fungi</taxon>
        <taxon>Dikarya</taxon>
        <taxon>Basidiomycota</taxon>
        <taxon>Agaricomycotina</taxon>
        <taxon>Agaricomycetes</taxon>
        <taxon>Agaricomycetidae</taxon>
        <taxon>Boletales</taxon>
        <taxon>Paxilineae</taxon>
        <taxon>Paxillaceae</taxon>
        <taxon>Paxillus</taxon>
    </lineage>
</organism>
<dbReference type="GO" id="GO:0005525">
    <property type="term" value="F:GTP binding"/>
    <property type="evidence" value="ECO:0007669"/>
    <property type="project" value="InterPro"/>
</dbReference>
<feature type="domain" description="VWFA" evidence="1">
    <location>
        <begin position="1959"/>
        <end position="2174"/>
    </location>
</feature>
<protein>
    <submittedName>
        <fullName evidence="2">Unplaced genomic scaffold PAXINscaffold_24, whole genome shotgun sequence</fullName>
    </submittedName>
</protein>
<dbReference type="InterPro" id="IPR015894">
    <property type="entry name" value="Guanylate-bd_N"/>
</dbReference>
<dbReference type="Gene3D" id="3.40.50.300">
    <property type="entry name" value="P-loop containing nucleotide triphosphate hydrolases"/>
    <property type="match status" value="1"/>
</dbReference>
<dbReference type="GO" id="GO:0003924">
    <property type="term" value="F:GTPase activity"/>
    <property type="evidence" value="ECO:0007669"/>
    <property type="project" value="InterPro"/>
</dbReference>
<feature type="non-terminal residue" evidence="2">
    <location>
        <position position="1"/>
    </location>
</feature>
<dbReference type="EMBL" id="KN819346">
    <property type="protein sequence ID" value="KIJ13991.1"/>
    <property type="molecule type" value="Genomic_DNA"/>
</dbReference>
<dbReference type="PANTHER" id="PTHR22796:SF1">
    <property type="entry name" value="VWFA DOMAIN-CONTAINING PROTEIN"/>
    <property type="match status" value="1"/>
</dbReference>
<dbReference type="Pfam" id="PF13519">
    <property type="entry name" value="VWA_2"/>
    <property type="match status" value="1"/>
</dbReference>
<dbReference type="InterPro" id="IPR027417">
    <property type="entry name" value="P-loop_NTPase"/>
</dbReference>
<dbReference type="Gene3D" id="3.40.50.410">
    <property type="entry name" value="von Willebrand factor, type A domain"/>
    <property type="match status" value="1"/>
</dbReference>
<proteinExistence type="predicted"/>
<dbReference type="PROSITE" id="PS50234">
    <property type="entry name" value="VWFA"/>
    <property type="match status" value="1"/>
</dbReference>
<dbReference type="CDD" id="cd00198">
    <property type="entry name" value="vWFA"/>
    <property type="match status" value="1"/>
</dbReference>
<evidence type="ECO:0000259" key="1">
    <source>
        <dbReference type="PROSITE" id="PS50234"/>
    </source>
</evidence>
<gene>
    <name evidence="2" type="ORF">PAXINDRAFT_169963</name>
</gene>
<dbReference type="Pfam" id="PF02263">
    <property type="entry name" value="GBP"/>
    <property type="match status" value="1"/>
</dbReference>
<dbReference type="SUPFAM" id="SSF52540">
    <property type="entry name" value="P-loop containing nucleoside triphosphate hydrolases"/>
    <property type="match status" value="1"/>
</dbReference>
<dbReference type="SMART" id="SM00327">
    <property type="entry name" value="VWA"/>
    <property type="match status" value="1"/>
</dbReference>
<reference evidence="3" key="2">
    <citation type="submission" date="2015-01" db="EMBL/GenBank/DDBJ databases">
        <title>Evolutionary Origins and Diversification of the Mycorrhizal Mutualists.</title>
        <authorList>
            <consortium name="DOE Joint Genome Institute"/>
            <consortium name="Mycorrhizal Genomics Consortium"/>
            <person name="Kohler A."/>
            <person name="Kuo A."/>
            <person name="Nagy L.G."/>
            <person name="Floudas D."/>
            <person name="Copeland A."/>
            <person name="Barry K.W."/>
            <person name="Cichocki N."/>
            <person name="Veneault-Fourrey C."/>
            <person name="LaButti K."/>
            <person name="Lindquist E.A."/>
            <person name="Lipzen A."/>
            <person name="Lundell T."/>
            <person name="Morin E."/>
            <person name="Murat C."/>
            <person name="Riley R."/>
            <person name="Ohm R."/>
            <person name="Sun H."/>
            <person name="Tunlid A."/>
            <person name="Henrissat B."/>
            <person name="Grigoriev I.V."/>
            <person name="Hibbett D.S."/>
            <person name="Martin F."/>
        </authorList>
    </citation>
    <scope>NUCLEOTIDE SEQUENCE [LARGE SCALE GENOMIC DNA]</scope>
    <source>
        <strain evidence="3">ATCC 200175</strain>
    </source>
</reference>
<reference evidence="2 3" key="1">
    <citation type="submission" date="2014-06" db="EMBL/GenBank/DDBJ databases">
        <authorList>
            <consortium name="DOE Joint Genome Institute"/>
            <person name="Kuo A."/>
            <person name="Kohler A."/>
            <person name="Nagy L.G."/>
            <person name="Floudas D."/>
            <person name="Copeland A."/>
            <person name="Barry K.W."/>
            <person name="Cichocki N."/>
            <person name="Veneault-Fourrey C."/>
            <person name="LaButti K."/>
            <person name="Lindquist E.A."/>
            <person name="Lipzen A."/>
            <person name="Lundell T."/>
            <person name="Morin E."/>
            <person name="Murat C."/>
            <person name="Sun H."/>
            <person name="Tunlid A."/>
            <person name="Henrissat B."/>
            <person name="Grigoriev I.V."/>
            <person name="Hibbett D.S."/>
            <person name="Martin F."/>
            <person name="Nordberg H.P."/>
            <person name="Cantor M.N."/>
            <person name="Hua S.X."/>
        </authorList>
    </citation>
    <scope>NUCLEOTIDE SEQUENCE [LARGE SCALE GENOMIC DNA]</scope>
    <source>
        <strain evidence="2 3">ATCC 200175</strain>
    </source>
</reference>
<evidence type="ECO:0000313" key="2">
    <source>
        <dbReference type="EMBL" id="KIJ13991.1"/>
    </source>
</evidence>
<name>A0A0C9U3Z2_PAXIN</name>
<dbReference type="PANTHER" id="PTHR22796">
    <property type="entry name" value="URG4-RELATED"/>
    <property type="match status" value="1"/>
</dbReference>
<dbReference type="OrthoDB" id="2343366at2759"/>
<dbReference type="Proteomes" id="UP000053647">
    <property type="component" value="Unassembled WGS sequence"/>
</dbReference>
<dbReference type="InterPro" id="IPR036465">
    <property type="entry name" value="vWFA_dom_sf"/>
</dbReference>
<evidence type="ECO:0000313" key="3">
    <source>
        <dbReference type="Proteomes" id="UP000053647"/>
    </source>
</evidence>
<dbReference type="SUPFAM" id="SSF53300">
    <property type="entry name" value="vWA-like"/>
    <property type="match status" value="1"/>
</dbReference>